<dbReference type="SUPFAM" id="SSF53474">
    <property type="entry name" value="alpha/beta-Hydrolases"/>
    <property type="match status" value="1"/>
</dbReference>
<feature type="domain" description="FYVE-type" evidence="7">
    <location>
        <begin position="1410"/>
        <end position="1475"/>
    </location>
</feature>
<evidence type="ECO:0000256" key="4">
    <source>
        <dbReference type="PROSITE-ProRule" id="PRU00091"/>
    </source>
</evidence>
<evidence type="ECO:0000256" key="2">
    <source>
        <dbReference type="ARBA" id="ARBA00022771"/>
    </source>
</evidence>
<dbReference type="InterPro" id="IPR000306">
    <property type="entry name" value="Znf_FYVE"/>
</dbReference>
<dbReference type="Proteomes" id="UP001642484">
    <property type="component" value="Unassembled WGS sequence"/>
</dbReference>
<accession>A0ABP0K1Y5</accession>
<dbReference type="PANTHER" id="PTHR46023:SF6">
    <property type="entry name" value="LIPASE CLASS 3 FAMILY PROTEIN"/>
    <property type="match status" value="1"/>
</dbReference>
<reference evidence="8 9" key="1">
    <citation type="submission" date="2024-02" db="EMBL/GenBank/DDBJ databases">
        <authorList>
            <person name="Chen Y."/>
            <person name="Shah S."/>
            <person name="Dougan E. K."/>
            <person name="Thang M."/>
            <person name="Chan C."/>
        </authorList>
    </citation>
    <scope>NUCLEOTIDE SEQUENCE [LARGE SCALE GENOMIC DNA]</scope>
</reference>
<feature type="region of interest" description="Disordered" evidence="5">
    <location>
        <begin position="663"/>
        <end position="691"/>
    </location>
</feature>
<keyword evidence="2 4" id="KW-0863">Zinc-finger</keyword>
<dbReference type="CDD" id="cd00519">
    <property type="entry name" value="Lipase_3"/>
    <property type="match status" value="1"/>
</dbReference>
<comment type="caution">
    <text evidence="8">The sequence shown here is derived from an EMBL/GenBank/DDBJ whole genome shotgun (WGS) entry which is preliminary data.</text>
</comment>
<dbReference type="SUPFAM" id="SSF57903">
    <property type="entry name" value="FYVE/PHD zinc finger"/>
    <property type="match status" value="1"/>
</dbReference>
<evidence type="ECO:0000313" key="9">
    <source>
        <dbReference type="Proteomes" id="UP001642484"/>
    </source>
</evidence>
<keyword evidence="3" id="KW-0862">Zinc</keyword>
<evidence type="ECO:0000313" key="8">
    <source>
        <dbReference type="EMBL" id="CAK9020541.1"/>
    </source>
</evidence>
<dbReference type="InterPro" id="IPR017455">
    <property type="entry name" value="Znf_FYVE-rel"/>
</dbReference>
<dbReference type="Pfam" id="PF01764">
    <property type="entry name" value="Lipase_3"/>
    <property type="match status" value="1"/>
</dbReference>
<feature type="region of interest" description="Disordered" evidence="5">
    <location>
        <begin position="346"/>
        <end position="384"/>
    </location>
</feature>
<dbReference type="PROSITE" id="PS50178">
    <property type="entry name" value="ZF_FYVE"/>
    <property type="match status" value="1"/>
</dbReference>
<sequence>MPGGGPPPRRLPRQRWCWSWLLIVRAGARWTPCQVRGTVQLTAIASHSHAAAAQNRRDWREVRAQLAGQPRRSGWMHLTPVVELGSLLVAGCGAKVALERPELHRALALVVEHGGGATRALLLNRPAAPPLASPAAATPLQRLALSPDAVDGQPLPGVQILEDAEVAEAELVLELGGELTWTSKAQLQRELEEELWLCASLDCQALLDLLTPSSSSSALSDGGACVRLRADAHAARDAWRRAAVRLGVTDSDVDVVGDELLEDWLSQSELGARSSMRLFPREEGDLHLRRGDLLLTNARAFASGQQQFLHKALLIVLAVDGDEVFAVCLNRPGRAERGTLRRTLRSSPIAVRSSTSTSATGFGVASRAGGRGGNGRAPPVGRRARGAETVHFGGDEDFDRWTCLATSTGDTLPEDAVPLGDSGLWWCRDAGEAWRTRRFSPMPMLFARGAVHLGSLELELSLRRGEMGRVSRWSPELRDLLQQCVAYQGAPGGVRLGLYGDHHGFGLWEAAVSLAFHQGDDQAATAQRGAVGDRTLRHWFLRTPDLGCPEGEKRAAANVMSSDNVASELRSVTDACELSGQHVRNKKRKKVDGSKAGWWFSVRVEELRPGSFQDLRCGAATVTAFLSRPAVVPLSMPGRGPGGEWSGAVEQARSTNGLALGLRRPAGGLKDEGRANEESTGSRGTAAGGPREVVCGHHGPVKWLLTWDAAFNVVFGPAPLAVEVTEAFVLPKFLPAIANTTWAVTRHACDLTYFVSEMVTDVWDAPVVAFFVFRDGKLSPVGGVEWDGAQLTWGPASWSPATLKVGDVVGVLVTLQGELQGPSLGIMNLELFCPMVDPLKRNHELDWIDGTGSNSKKMPTKIVGDWLRFGASTATQRLSQLGQKVGQAFNETAMRRCVACGESYIRAGMWTCAECTQLGCRNCLSVTNLHGPAAPRPAQQILCKGCQPLVKKRCAEGNARLRLQRIDAFLGSHLEPYTYDPESKLEQTLRLSGYAMQGLKKVSGFIPWAQAAQAIEAGYYLVRYGPLILAGNEIMESFQLILGLAKKLELPSYHRLASPDFFGGLYYSMGEHWGMRGRVPDMEMAQHAADGEVPVPDHGLLLTLRHLTRLLLVSKESTPTDAQRLLRQAMPGAELVLAEFSGSPTVPSFFLVCAHQARVAYLVMPGTRNLSDLVTDFNAAEEPFGTGQGHRGMIQSARWMEEQVGPALIRLYTSGFRITILGHSLGAGVGAFLTLILRPQISNLYCYGFGTPACVDEQLMPSLLNCMVSVVNRDDLVPRLSVKSVQGLLESVLCPGQVAKTQAWMKEDWQAVKDLERVVELRRRGQVPAEAQELGDGEEATERLLVPGQVIHLYRHNGLARAARCAAGHEVLTRIIPSQEMLHDHKMESYARALHQACRLDVTVPAWESFDQRELCACCDSDFTWAYVLQSEPQKMLARHHCFACGRVVCEGCSRKRLAHERLGFQLPVRTCDRCAFLQFEDADDALRAFANEEEAAKNSAAM</sequence>
<dbReference type="InterPro" id="IPR002921">
    <property type="entry name" value="Fungal_lipase-type"/>
</dbReference>
<dbReference type="SMART" id="SM00064">
    <property type="entry name" value="FYVE"/>
    <property type="match status" value="1"/>
</dbReference>
<keyword evidence="1" id="KW-0479">Metal-binding</keyword>
<dbReference type="InterPro" id="IPR011011">
    <property type="entry name" value="Znf_FYVE_PHD"/>
</dbReference>
<dbReference type="InterPro" id="IPR013083">
    <property type="entry name" value="Znf_RING/FYVE/PHD"/>
</dbReference>
<keyword evidence="6" id="KW-0732">Signal</keyword>
<dbReference type="EMBL" id="CAXAMN010007125">
    <property type="protein sequence ID" value="CAK9020541.1"/>
    <property type="molecule type" value="Genomic_DNA"/>
</dbReference>
<evidence type="ECO:0000259" key="7">
    <source>
        <dbReference type="PROSITE" id="PS50178"/>
    </source>
</evidence>
<evidence type="ECO:0000256" key="6">
    <source>
        <dbReference type="SAM" id="SignalP"/>
    </source>
</evidence>
<evidence type="ECO:0000256" key="5">
    <source>
        <dbReference type="SAM" id="MobiDB-lite"/>
    </source>
</evidence>
<dbReference type="PANTHER" id="PTHR46023">
    <property type="entry name" value="LIPASE CLASS 3 PROTEIN-LIKE"/>
    <property type="match status" value="1"/>
</dbReference>
<feature type="chain" id="PRO_5047435335" description="FYVE-type domain-containing protein" evidence="6">
    <location>
        <begin position="29"/>
        <end position="1503"/>
    </location>
</feature>
<evidence type="ECO:0000256" key="1">
    <source>
        <dbReference type="ARBA" id="ARBA00022723"/>
    </source>
</evidence>
<keyword evidence="9" id="KW-1185">Reference proteome</keyword>
<dbReference type="Pfam" id="PF01363">
    <property type="entry name" value="FYVE"/>
    <property type="match status" value="1"/>
</dbReference>
<evidence type="ECO:0000256" key="3">
    <source>
        <dbReference type="ARBA" id="ARBA00022833"/>
    </source>
</evidence>
<gene>
    <name evidence="8" type="ORF">CCMP2556_LOCUS14095</name>
</gene>
<proteinExistence type="predicted"/>
<dbReference type="Gene3D" id="3.40.50.1820">
    <property type="entry name" value="alpha/beta hydrolase"/>
    <property type="match status" value="1"/>
</dbReference>
<dbReference type="InterPro" id="IPR029058">
    <property type="entry name" value="AB_hydrolase_fold"/>
</dbReference>
<feature type="signal peptide" evidence="6">
    <location>
        <begin position="1"/>
        <end position="28"/>
    </location>
</feature>
<name>A0ABP0K1Y5_9DINO</name>
<dbReference type="Gene3D" id="3.30.40.10">
    <property type="entry name" value="Zinc/RING finger domain, C3HC4 (zinc finger)"/>
    <property type="match status" value="1"/>
</dbReference>
<organism evidence="8 9">
    <name type="scientific">Durusdinium trenchii</name>
    <dbReference type="NCBI Taxonomy" id="1381693"/>
    <lineage>
        <taxon>Eukaryota</taxon>
        <taxon>Sar</taxon>
        <taxon>Alveolata</taxon>
        <taxon>Dinophyceae</taxon>
        <taxon>Suessiales</taxon>
        <taxon>Symbiodiniaceae</taxon>
        <taxon>Durusdinium</taxon>
    </lineage>
</organism>
<protein>
    <recommendedName>
        <fullName evidence="7">FYVE-type domain-containing protein</fullName>
    </recommendedName>
</protein>